<dbReference type="EMBL" id="CAJOBA010034376">
    <property type="protein sequence ID" value="CAF3983913.1"/>
    <property type="molecule type" value="Genomic_DNA"/>
</dbReference>
<dbReference type="AlphaFoldDB" id="A0A815HVL2"/>
<evidence type="ECO:0000313" key="2">
    <source>
        <dbReference type="EMBL" id="CAF1172631.1"/>
    </source>
</evidence>
<feature type="region of interest" description="Disordered" evidence="1">
    <location>
        <begin position="1"/>
        <end position="23"/>
    </location>
</feature>
<organism evidence="3 6">
    <name type="scientific">Didymodactylos carnosus</name>
    <dbReference type="NCBI Taxonomy" id="1234261"/>
    <lineage>
        <taxon>Eukaryota</taxon>
        <taxon>Metazoa</taxon>
        <taxon>Spiralia</taxon>
        <taxon>Gnathifera</taxon>
        <taxon>Rotifera</taxon>
        <taxon>Eurotatoria</taxon>
        <taxon>Bdelloidea</taxon>
        <taxon>Philodinida</taxon>
        <taxon>Philodinidae</taxon>
        <taxon>Didymodactylos</taxon>
    </lineage>
</organism>
<sequence>MCSGRGLPVARRGRPFYSSKNDRSQSMCEKCNETLTQQQQHKFSSYSNRTKTLTVDNLALDSNDSPLFRNIFDEILGQDCSYSLSTNNPVVIADATALQQQHDVLELNDDNSASQKISTATTINGDLPTEIEFMLNETKSMDMNDYQSAQMLIWKLNVSGDVDLSYDTSSSPLTDDEKRVLVDEAVKKLNVALSSHKIPLDGVDVDAVNLTYAALNKTLQTLSANTL</sequence>
<keyword evidence="6" id="KW-1185">Reference proteome</keyword>
<protein>
    <submittedName>
        <fullName evidence="3">Uncharacterized protein</fullName>
    </submittedName>
</protein>
<dbReference type="Proteomes" id="UP000682733">
    <property type="component" value="Unassembled WGS sequence"/>
</dbReference>
<evidence type="ECO:0000313" key="5">
    <source>
        <dbReference type="EMBL" id="CAF4229294.1"/>
    </source>
</evidence>
<reference evidence="3" key="1">
    <citation type="submission" date="2021-02" db="EMBL/GenBank/DDBJ databases">
        <authorList>
            <person name="Nowell W R."/>
        </authorList>
    </citation>
    <scope>NUCLEOTIDE SEQUENCE</scope>
</reference>
<comment type="caution">
    <text evidence="3">The sequence shown here is derived from an EMBL/GenBank/DDBJ whole genome shotgun (WGS) entry which is preliminary data.</text>
</comment>
<gene>
    <name evidence="3" type="ORF">GPM918_LOCUS31128</name>
    <name evidence="2" type="ORF">OVA965_LOCUS22651</name>
    <name evidence="5" type="ORF">SRO942_LOCUS31770</name>
    <name evidence="4" type="ORF">TMI583_LOCUS23365</name>
</gene>
<proteinExistence type="predicted"/>
<dbReference type="Proteomes" id="UP000663829">
    <property type="component" value="Unassembled WGS sequence"/>
</dbReference>
<name>A0A815HVL2_9BILA</name>
<evidence type="ECO:0000256" key="1">
    <source>
        <dbReference type="SAM" id="MobiDB-lite"/>
    </source>
</evidence>
<evidence type="ECO:0000313" key="6">
    <source>
        <dbReference type="Proteomes" id="UP000663829"/>
    </source>
</evidence>
<dbReference type="OrthoDB" id="10032870at2759"/>
<evidence type="ECO:0000313" key="4">
    <source>
        <dbReference type="EMBL" id="CAF3983913.1"/>
    </source>
</evidence>
<dbReference type="EMBL" id="CAJNOK010012852">
    <property type="protein sequence ID" value="CAF1172631.1"/>
    <property type="molecule type" value="Genomic_DNA"/>
</dbReference>
<dbReference type="EMBL" id="CAJOBC010066837">
    <property type="protein sequence ID" value="CAF4229294.1"/>
    <property type="molecule type" value="Genomic_DNA"/>
</dbReference>
<dbReference type="EMBL" id="CAJNOQ010015121">
    <property type="protein sequence ID" value="CAF1355656.1"/>
    <property type="molecule type" value="Genomic_DNA"/>
</dbReference>
<accession>A0A815HVL2</accession>
<evidence type="ECO:0000313" key="3">
    <source>
        <dbReference type="EMBL" id="CAF1355656.1"/>
    </source>
</evidence>
<dbReference type="Proteomes" id="UP000677228">
    <property type="component" value="Unassembled WGS sequence"/>
</dbReference>
<dbReference type="Proteomes" id="UP000681722">
    <property type="component" value="Unassembled WGS sequence"/>
</dbReference>